<dbReference type="Gene3D" id="3.40.50.620">
    <property type="entry name" value="HUPs"/>
    <property type="match status" value="1"/>
</dbReference>
<dbReference type="Pfam" id="PF00582">
    <property type="entry name" value="Usp"/>
    <property type="match status" value="1"/>
</dbReference>
<comment type="similarity">
    <text evidence="1">Belongs to the universal stress protein A family.</text>
</comment>
<organism evidence="3 4">
    <name type="scientific">Eiseniibacteriota bacterium</name>
    <dbReference type="NCBI Taxonomy" id="2212470"/>
    <lineage>
        <taxon>Bacteria</taxon>
        <taxon>Candidatus Eiseniibacteriota</taxon>
    </lineage>
</organism>
<evidence type="ECO:0000256" key="1">
    <source>
        <dbReference type="ARBA" id="ARBA00008791"/>
    </source>
</evidence>
<dbReference type="PANTHER" id="PTHR46268">
    <property type="entry name" value="STRESS RESPONSE PROTEIN NHAX"/>
    <property type="match status" value="1"/>
</dbReference>
<evidence type="ECO:0000313" key="3">
    <source>
        <dbReference type="EMBL" id="MBU2692273.1"/>
    </source>
</evidence>
<dbReference type="EMBL" id="JAHJDP010000087">
    <property type="protein sequence ID" value="MBU2692273.1"/>
    <property type="molecule type" value="Genomic_DNA"/>
</dbReference>
<feature type="domain" description="UspA" evidence="2">
    <location>
        <begin position="4"/>
        <end position="132"/>
    </location>
</feature>
<dbReference type="InterPro" id="IPR006016">
    <property type="entry name" value="UspA"/>
</dbReference>
<comment type="caution">
    <text evidence="3">The sequence shown here is derived from an EMBL/GenBank/DDBJ whole genome shotgun (WGS) entry which is preliminary data.</text>
</comment>
<dbReference type="InterPro" id="IPR006015">
    <property type="entry name" value="Universal_stress_UspA"/>
</dbReference>
<accession>A0A948WDY1</accession>
<dbReference type="PRINTS" id="PR01438">
    <property type="entry name" value="UNVRSLSTRESS"/>
</dbReference>
<protein>
    <submittedName>
        <fullName evidence="3">Universal stress protein</fullName>
    </submittedName>
</protein>
<gene>
    <name evidence="3" type="ORF">KJ970_15225</name>
</gene>
<sequence>MQVYKKILVTIDCSSVDDVIIEHVSALALQNNAQVYLLHAVHSHTLDQDRALREQANVFLKSRCEALQARGIDTHILIKSGEPDAEILKEIEGNDYDLVAMATHGHTFIGDILFGSVSRTLKHKISIPLLLISGRSA</sequence>
<proteinExistence type="inferred from homology"/>
<evidence type="ECO:0000313" key="4">
    <source>
        <dbReference type="Proteomes" id="UP000777784"/>
    </source>
</evidence>
<dbReference type="Proteomes" id="UP000777784">
    <property type="component" value="Unassembled WGS sequence"/>
</dbReference>
<evidence type="ECO:0000259" key="2">
    <source>
        <dbReference type="Pfam" id="PF00582"/>
    </source>
</evidence>
<dbReference type="CDD" id="cd00293">
    <property type="entry name" value="USP-like"/>
    <property type="match status" value="1"/>
</dbReference>
<dbReference type="SUPFAM" id="SSF52402">
    <property type="entry name" value="Adenine nucleotide alpha hydrolases-like"/>
    <property type="match status" value="1"/>
</dbReference>
<dbReference type="PANTHER" id="PTHR46268:SF6">
    <property type="entry name" value="UNIVERSAL STRESS PROTEIN UP12"/>
    <property type="match status" value="1"/>
</dbReference>
<reference evidence="3" key="1">
    <citation type="submission" date="2021-05" db="EMBL/GenBank/DDBJ databases">
        <title>Energy efficiency and biological interactions define the core microbiome of deep oligotrophic groundwater.</title>
        <authorList>
            <person name="Mehrshad M."/>
            <person name="Lopez-Fernandez M."/>
            <person name="Bell E."/>
            <person name="Bernier-Latmani R."/>
            <person name="Bertilsson S."/>
            <person name="Dopson M."/>
        </authorList>
    </citation>
    <scope>NUCLEOTIDE SEQUENCE</scope>
    <source>
        <strain evidence="3">Modern_marine.mb.64</strain>
    </source>
</reference>
<name>A0A948WDY1_UNCEI</name>
<dbReference type="InterPro" id="IPR014729">
    <property type="entry name" value="Rossmann-like_a/b/a_fold"/>
</dbReference>
<dbReference type="AlphaFoldDB" id="A0A948WDY1"/>